<gene>
    <name evidence="5" type="ORF">BHL83_00820</name>
    <name evidence="6" type="ORF">CBF96_00070</name>
    <name evidence="7" type="ORF">CBG15_03090</name>
    <name evidence="4" type="ORF">GIX79_07055</name>
    <name evidence="3" type="ORF">LR3_04545</name>
    <name evidence="2" type="ORF">LRLP16767_LR202_00437</name>
</gene>
<dbReference type="EMBL" id="NGPX01000013">
    <property type="protein sequence ID" value="OYS94666.1"/>
    <property type="molecule type" value="Genomic_DNA"/>
</dbReference>
<dbReference type="RefSeq" id="WP_019253253.1">
    <property type="nucleotide sequence ID" value="NZ_CP128363.1"/>
</dbReference>
<feature type="transmembrane region" description="Helical" evidence="1">
    <location>
        <begin position="53"/>
        <end position="70"/>
    </location>
</feature>
<reference evidence="6" key="5">
    <citation type="submission" date="2017-05" db="EMBL/GenBank/DDBJ databases">
        <authorList>
            <person name="Song R."/>
            <person name="Chenine A.L."/>
            <person name="Ruprecht R.M."/>
        </authorList>
    </citation>
    <scope>NUCLEOTIDE SEQUENCE [LARGE SCALE GENOMIC DNA]</scope>
    <source>
        <strain evidence="6">114h</strain>
    </source>
</reference>
<keyword evidence="1" id="KW-0812">Transmembrane</keyword>
<dbReference type="EMBL" id="MIMV01000191">
    <property type="protein sequence ID" value="OTA85124.1"/>
    <property type="molecule type" value="Genomic_DNA"/>
</dbReference>
<dbReference type="EMBL" id="LN887541">
    <property type="protein sequence ID" value="CUR40379.1"/>
    <property type="molecule type" value="Genomic_DNA"/>
</dbReference>
<reference evidence="10 11" key="6">
    <citation type="submission" date="2017-05" db="EMBL/GenBank/DDBJ databases">
        <authorList>
            <person name="Lin X.B."/>
            <person name="Stothard P."/>
            <person name="Tasseva G."/>
            <person name="Walter J."/>
        </authorList>
    </citation>
    <scope>NUCLEOTIDE SEQUENCE [LARGE SCALE GENOMIC DNA]</scope>
    <source>
        <strain evidence="7 11">105n</strain>
        <strain evidence="10">114h</strain>
    </source>
</reference>
<keyword evidence="1" id="KW-0472">Membrane</keyword>
<feature type="transmembrane region" description="Helical" evidence="1">
    <location>
        <begin position="77"/>
        <end position="95"/>
    </location>
</feature>
<reference evidence="12" key="2">
    <citation type="submission" date="2015-10" db="EMBL/GenBank/DDBJ databases">
        <authorList>
            <person name="Crossman L.C."/>
        </authorList>
    </citation>
    <scope>NUCLEOTIDE SEQUENCE [LARGE SCALE GENOMIC DNA]</scope>
    <source>
        <strain evidence="12">20-2</strain>
    </source>
</reference>
<evidence type="ECO:0000313" key="7">
    <source>
        <dbReference type="EMBL" id="OYS94666.1"/>
    </source>
</evidence>
<evidence type="ECO:0000313" key="10">
    <source>
        <dbReference type="Proteomes" id="UP000215747"/>
    </source>
</evidence>
<dbReference type="PANTHER" id="PTHR38446">
    <property type="entry name" value="BLL0914 PROTEIN"/>
    <property type="match status" value="1"/>
</dbReference>
<evidence type="ECO:0000313" key="3">
    <source>
        <dbReference type="EMBL" id="KEK14916.1"/>
    </source>
</evidence>
<feature type="transmembrane region" description="Helical" evidence="1">
    <location>
        <begin position="101"/>
        <end position="117"/>
    </location>
</feature>
<dbReference type="PANTHER" id="PTHR38446:SF1">
    <property type="entry name" value="BLL0914 PROTEIN"/>
    <property type="match status" value="1"/>
</dbReference>
<evidence type="ECO:0000313" key="4">
    <source>
        <dbReference type="EMBL" id="MRG75509.1"/>
    </source>
</evidence>
<dbReference type="Proteomes" id="UP000027731">
    <property type="component" value="Unassembled WGS sequence"/>
</dbReference>
<evidence type="ECO:0000313" key="13">
    <source>
        <dbReference type="Proteomes" id="UP000452188"/>
    </source>
</evidence>
<name>A0A073K107_LIMRT</name>
<reference evidence="5 9" key="4">
    <citation type="submission" date="2016-09" db="EMBL/GenBank/DDBJ databases">
        <title>Lactobacillus reuteri KLR3006, genome sequencing and assembly.</title>
        <authorList>
            <person name="Lee J.-Y."/>
            <person name="Kim E.B."/>
            <person name="Choi Y.-J."/>
        </authorList>
    </citation>
    <scope>NUCLEOTIDE SEQUENCE [LARGE SCALE GENOMIC DNA]</scope>
    <source>
        <strain evidence="5 9">KLR3006</strain>
    </source>
</reference>
<organism evidence="3 8">
    <name type="scientific">Limosilactobacillus reuteri</name>
    <name type="common">Lactobacillus reuteri</name>
    <dbReference type="NCBI Taxonomy" id="1598"/>
    <lineage>
        <taxon>Bacteria</taxon>
        <taxon>Bacillati</taxon>
        <taxon>Bacillota</taxon>
        <taxon>Bacilli</taxon>
        <taxon>Lactobacillales</taxon>
        <taxon>Lactobacillaceae</taxon>
        <taxon>Limosilactobacillus</taxon>
    </lineage>
</organism>
<reference evidence="2" key="3">
    <citation type="submission" date="2015-10" db="EMBL/GenBank/DDBJ databases">
        <authorList>
            <person name="Gilbert D.G."/>
        </authorList>
    </citation>
    <scope>NUCLEOTIDE SEQUENCE [LARGE SCALE GENOMIC DNA]</scope>
    <source>
        <strain evidence="2">20-2</strain>
    </source>
</reference>
<evidence type="ECO:0000313" key="12">
    <source>
        <dbReference type="Proteomes" id="UP000235484"/>
    </source>
</evidence>
<accession>A0A073K107</accession>
<dbReference type="PATRIC" id="fig|1598.90.peg.1146"/>
<evidence type="ECO:0000256" key="1">
    <source>
        <dbReference type="SAM" id="Phobius"/>
    </source>
</evidence>
<dbReference type="EMBL" id="WJMV01000024">
    <property type="protein sequence ID" value="MRG75509.1"/>
    <property type="molecule type" value="Genomic_DNA"/>
</dbReference>
<evidence type="ECO:0000313" key="6">
    <source>
        <dbReference type="EMBL" id="OYS71352.1"/>
    </source>
</evidence>
<dbReference type="AlphaFoldDB" id="A0A073K107"/>
<dbReference type="EMBL" id="NGPL01000008">
    <property type="protein sequence ID" value="OYS71352.1"/>
    <property type="molecule type" value="Genomic_DNA"/>
</dbReference>
<evidence type="ECO:0000313" key="9">
    <source>
        <dbReference type="Proteomes" id="UP000194219"/>
    </source>
</evidence>
<protein>
    <submittedName>
        <fullName evidence="4">DUF1304 family protein</fullName>
    </submittedName>
    <submittedName>
        <fullName evidence="2 3">Membrane protein</fullName>
    </submittedName>
</protein>
<reference evidence="3 8" key="1">
    <citation type="submission" date="2014-06" db="EMBL/GenBank/DDBJ databases">
        <title>Genetic determinant of reutericyclin biosynthesis of Lactobacillus reuteri.</title>
        <authorList>
            <person name="Lin X."/>
            <person name="Duar R."/>
            <person name="Walter J."/>
            <person name="Gaenzle M."/>
        </authorList>
    </citation>
    <scope>NUCLEOTIDE SEQUENCE [LARGE SCALE GENOMIC DNA]</scope>
    <source>
        <strain evidence="3 8">LTH2584</strain>
    </source>
</reference>
<dbReference type="InterPro" id="IPR009732">
    <property type="entry name" value="DUF1304"/>
</dbReference>
<keyword evidence="1" id="KW-1133">Transmembrane helix</keyword>
<reference evidence="10 11" key="7">
    <citation type="submission" date="2017-09" db="EMBL/GenBank/DDBJ databases">
        <title>Tripartite evolution among Lactobacillus johnsonii, Lactobacillus taiwanensis, Lactobacillus reuteri and their rodent host.</title>
        <authorList>
            <person name="Wang T."/>
            <person name="Knowles S."/>
            <person name="Cheng C."/>
        </authorList>
    </citation>
    <scope>NUCLEOTIDE SEQUENCE [LARGE SCALE GENOMIC DNA]</scope>
    <source>
        <strain evidence="7 11">105n</strain>
        <strain evidence="6 10">114h</strain>
    </source>
</reference>
<dbReference type="Proteomes" id="UP000216681">
    <property type="component" value="Unassembled WGS sequence"/>
</dbReference>
<evidence type="ECO:0000313" key="2">
    <source>
        <dbReference type="EMBL" id="CUR40379.1"/>
    </source>
</evidence>
<evidence type="ECO:0000313" key="5">
    <source>
        <dbReference type="EMBL" id="OTA85124.1"/>
    </source>
</evidence>
<dbReference type="Pfam" id="PF06993">
    <property type="entry name" value="DUF1304"/>
    <property type="match status" value="1"/>
</dbReference>
<dbReference type="Proteomes" id="UP000194219">
    <property type="component" value="Unassembled WGS sequence"/>
</dbReference>
<evidence type="ECO:0000313" key="8">
    <source>
        <dbReference type="Proteomes" id="UP000027731"/>
    </source>
</evidence>
<dbReference type="Proteomes" id="UP000452188">
    <property type="component" value="Unassembled WGS sequence"/>
</dbReference>
<dbReference type="Proteomes" id="UP000235484">
    <property type="component" value="Unassembled WGS sequence"/>
</dbReference>
<evidence type="ECO:0000313" key="11">
    <source>
        <dbReference type="Proteomes" id="UP000216681"/>
    </source>
</evidence>
<dbReference type="EMBL" id="JOSX01000019">
    <property type="protein sequence ID" value="KEK14916.1"/>
    <property type="molecule type" value="Genomic_DNA"/>
</dbReference>
<proteinExistence type="predicted"/>
<sequence length="118" mass="12915">MLAIIVTMFVAIEHLGIMALEIFGNPAQQAKAFDLPLKFTQQHEARVSFANQGIYNGALGAAIIASYWLFSGATLVLVWQMLLVFVMVVALFGALTATKKIILIQFLPALIAFLLTFI</sequence>
<reference evidence="4 13" key="8">
    <citation type="submission" date="2019-11" db="EMBL/GenBank/DDBJ databases">
        <title>Draft genome sequence of 12 host-associated Lactobacillus reuteri rodent strains.</title>
        <authorList>
            <person name="Zhang S."/>
            <person name="Ozcam M."/>
            <person name="Van Pijkeren J.P."/>
        </authorList>
    </citation>
    <scope>NUCLEOTIDE SEQUENCE [LARGE SCALE GENOMIC DNA]</scope>
    <source>
        <strain evidence="4 13">6799jm-1</strain>
    </source>
</reference>
<dbReference type="Proteomes" id="UP000215747">
    <property type="component" value="Unassembled WGS sequence"/>
</dbReference>